<gene>
    <name evidence="2" type="ORF">AmaxDRAFT_4776</name>
</gene>
<accession>B5W7M6</accession>
<sequence length="44" mass="4943">MRKATWKRKARVQAEKALSLGKSVLTGRSASFVYPTDDEEGDEE</sequence>
<dbReference type="PANTHER" id="PTHR36083">
    <property type="entry name" value="50S RIBOSOMAL PROTEIN L32, CHLOROPLASTIC"/>
    <property type="match status" value="1"/>
</dbReference>
<reference evidence="2 3" key="1">
    <citation type="journal article" date="2011" name="Appl. Environ. Microbiol.">
        <title>Contribution of a Sodium Ion Gradient to Energy Conservation during Fermentation in the Cyanobacterium Arthrospira (Spirulina) maxima CS-328.</title>
        <authorList>
            <person name="Carrieri D."/>
            <person name="Ananyev G."/>
            <person name="Lenz O."/>
            <person name="Bryant D.A."/>
            <person name="Dismukes G.C."/>
        </authorList>
    </citation>
    <scope>NUCLEOTIDE SEQUENCE [LARGE SCALE GENOMIC DNA]</scope>
    <source>
        <strain evidence="2 3">CS-328</strain>
    </source>
</reference>
<evidence type="ECO:0000256" key="1">
    <source>
        <dbReference type="ARBA" id="ARBA00035491"/>
    </source>
</evidence>
<comment type="caution">
    <text evidence="2">The sequence shown here is derived from an EMBL/GenBank/DDBJ whole genome shotgun (WGS) entry which is preliminary data.</text>
</comment>
<dbReference type="InterPro" id="IPR044958">
    <property type="entry name" value="Ribosomal_bL32_plant/cyanobact"/>
</dbReference>
<proteinExistence type="predicted"/>
<dbReference type="PANTHER" id="PTHR36083:SF1">
    <property type="entry name" value="LARGE RIBOSOMAL SUBUNIT PROTEIN BL32C"/>
    <property type="match status" value="1"/>
</dbReference>
<protein>
    <recommendedName>
        <fullName evidence="1">50S ribosomal protein L32</fullName>
    </recommendedName>
</protein>
<evidence type="ECO:0000313" key="3">
    <source>
        <dbReference type="Proteomes" id="UP000004061"/>
    </source>
</evidence>
<evidence type="ECO:0000313" key="2">
    <source>
        <dbReference type="EMBL" id="EDZ92468.1"/>
    </source>
</evidence>
<keyword evidence="3" id="KW-1185">Reference proteome</keyword>
<name>B5W7M6_LIMMA</name>
<dbReference type="Proteomes" id="UP000004061">
    <property type="component" value="Unassembled WGS sequence"/>
</dbReference>
<dbReference type="AlphaFoldDB" id="B5W7M6"/>
<organism evidence="2 3">
    <name type="scientific">Limnospira maxima CS-328</name>
    <dbReference type="NCBI Taxonomy" id="513049"/>
    <lineage>
        <taxon>Bacteria</taxon>
        <taxon>Bacillati</taxon>
        <taxon>Cyanobacteriota</taxon>
        <taxon>Cyanophyceae</taxon>
        <taxon>Oscillatoriophycideae</taxon>
        <taxon>Oscillatoriales</taxon>
        <taxon>Sirenicapillariaceae</taxon>
        <taxon>Limnospira</taxon>
    </lineage>
</organism>
<dbReference type="EMBL" id="ABYK01000054">
    <property type="protein sequence ID" value="EDZ92468.1"/>
    <property type="molecule type" value="Genomic_DNA"/>
</dbReference>